<dbReference type="AlphaFoldDB" id="A0A0F9R4J5"/>
<gene>
    <name evidence="1" type="ORF">LCGC14_1017270</name>
</gene>
<dbReference type="EMBL" id="LAZR01004040">
    <property type="protein sequence ID" value="KKN12348.1"/>
    <property type="molecule type" value="Genomic_DNA"/>
</dbReference>
<evidence type="ECO:0000313" key="1">
    <source>
        <dbReference type="EMBL" id="KKN12348.1"/>
    </source>
</evidence>
<sequence>MTKKKKLSKKYEFSNVVKLKSFRTKDGLIKVYKRNPMKGGYRKLEPVYIFVYKVENGKIIKYIEAQTLSKAKEKFKKGQFDERSFKRN</sequence>
<accession>A0A0F9R4J5</accession>
<organism evidence="1">
    <name type="scientific">marine sediment metagenome</name>
    <dbReference type="NCBI Taxonomy" id="412755"/>
    <lineage>
        <taxon>unclassified sequences</taxon>
        <taxon>metagenomes</taxon>
        <taxon>ecological metagenomes</taxon>
    </lineage>
</organism>
<reference evidence="1" key="1">
    <citation type="journal article" date="2015" name="Nature">
        <title>Complex archaea that bridge the gap between prokaryotes and eukaryotes.</title>
        <authorList>
            <person name="Spang A."/>
            <person name="Saw J.H."/>
            <person name="Jorgensen S.L."/>
            <person name="Zaremba-Niedzwiedzka K."/>
            <person name="Martijn J."/>
            <person name="Lind A.E."/>
            <person name="van Eijk R."/>
            <person name="Schleper C."/>
            <person name="Guy L."/>
            <person name="Ettema T.J."/>
        </authorList>
    </citation>
    <scope>NUCLEOTIDE SEQUENCE</scope>
</reference>
<proteinExistence type="predicted"/>
<comment type="caution">
    <text evidence="1">The sequence shown here is derived from an EMBL/GenBank/DDBJ whole genome shotgun (WGS) entry which is preliminary data.</text>
</comment>
<name>A0A0F9R4J5_9ZZZZ</name>
<protein>
    <submittedName>
        <fullName evidence="1">Uncharacterized protein</fullName>
    </submittedName>
</protein>